<protein>
    <submittedName>
        <fullName evidence="1">Uncharacterized protein</fullName>
    </submittedName>
</protein>
<reference evidence="1 2" key="1">
    <citation type="journal article" date="2014" name="Genome Announc.">
        <title>Draft genome sequences of the altered schaedler flora, a defined bacterial community from gnotobiotic mice.</title>
        <authorList>
            <person name="Wannemuehler M.J."/>
            <person name="Overstreet A.M."/>
            <person name="Ward D.V."/>
            <person name="Phillips G.J."/>
        </authorList>
    </citation>
    <scope>NUCLEOTIDE SEQUENCE [LARGE SCALE GENOMIC DNA]</scope>
    <source>
        <strain evidence="1 2">ASF492</strain>
    </source>
</reference>
<evidence type="ECO:0000313" key="1">
    <source>
        <dbReference type="EMBL" id="EMZ25774.1"/>
    </source>
</evidence>
<organism evidence="1 2">
    <name type="scientific">Eubacterium plexicaudatum ASF492</name>
    <dbReference type="NCBI Taxonomy" id="1235802"/>
    <lineage>
        <taxon>Bacteria</taxon>
        <taxon>Bacillati</taxon>
        <taxon>Bacillota</taxon>
        <taxon>Clostridia</taxon>
        <taxon>Eubacteriales</taxon>
        <taxon>Eubacteriaceae</taxon>
        <taxon>Eubacterium</taxon>
    </lineage>
</organism>
<dbReference type="PATRIC" id="fig|1235802.3.peg.2946"/>
<proteinExistence type="predicted"/>
<name>N2AMS5_9FIRM</name>
<comment type="caution">
    <text evidence="1">The sequence shown here is derived from an EMBL/GenBank/DDBJ whole genome shotgun (WGS) entry which is preliminary data.</text>
</comment>
<dbReference type="EMBL" id="AQFT01000087">
    <property type="protein sequence ID" value="EMZ25774.1"/>
    <property type="molecule type" value="Genomic_DNA"/>
</dbReference>
<dbReference type="STRING" id="1235802.C823_02790"/>
<dbReference type="Proteomes" id="UP000012589">
    <property type="component" value="Unassembled WGS sequence"/>
</dbReference>
<accession>N2AMS5</accession>
<dbReference type="OrthoDB" id="9787986at2"/>
<gene>
    <name evidence="1" type="ORF">C823_02790</name>
</gene>
<dbReference type="AlphaFoldDB" id="N2AMS5"/>
<keyword evidence="2" id="KW-1185">Reference proteome</keyword>
<sequence length="167" mass="19375">MKAFQLTEQKEFMNLLLRSDIFDNFLLSEASVHTAVKYEIDGRLNPSFFSDEERSDQQLDDLSHMPYGRLRPIFFELIKGRTAPTSFQFVLMLSPSNLKNTLHASGTAISPSDILGVYLNILYQNETLMLTTGVSYRVFIPDNSFEREWEKFTINFLKRNNIVFSEI</sequence>
<dbReference type="Pfam" id="PF18988">
    <property type="entry name" value="DUF5721"/>
    <property type="match status" value="1"/>
</dbReference>
<dbReference type="HOGENOM" id="CLU_104975_0_0_9"/>
<evidence type="ECO:0000313" key="2">
    <source>
        <dbReference type="Proteomes" id="UP000012589"/>
    </source>
</evidence>
<dbReference type="eggNOG" id="ENOG5032RA4">
    <property type="taxonomic scope" value="Bacteria"/>
</dbReference>
<dbReference type="InterPro" id="IPR043779">
    <property type="entry name" value="DUF5721"/>
</dbReference>